<dbReference type="OrthoDB" id="10253954at2759"/>
<dbReference type="InterPro" id="IPR000242">
    <property type="entry name" value="PTP_cat"/>
</dbReference>
<dbReference type="InterPro" id="IPR000387">
    <property type="entry name" value="Tyr_Pase_dom"/>
</dbReference>
<evidence type="ECO:0000259" key="3">
    <source>
        <dbReference type="PROSITE" id="PS50056"/>
    </source>
</evidence>
<feature type="domain" description="Tyrosine-protein phosphatase" evidence="2">
    <location>
        <begin position="81"/>
        <end position="398"/>
    </location>
</feature>
<dbReference type="CDD" id="cd00047">
    <property type="entry name" value="PTPc"/>
    <property type="match status" value="1"/>
</dbReference>
<comment type="similarity">
    <text evidence="1">Belongs to the protein-tyrosine phosphatase family. Non-receptor class subfamily.</text>
</comment>
<evidence type="ECO:0000313" key="4">
    <source>
        <dbReference type="EMBL" id="GBE77244.1"/>
    </source>
</evidence>
<name>A0A401G501_9APHY</name>
<organism evidence="4 5">
    <name type="scientific">Sparassis crispa</name>
    <dbReference type="NCBI Taxonomy" id="139825"/>
    <lineage>
        <taxon>Eukaryota</taxon>
        <taxon>Fungi</taxon>
        <taxon>Dikarya</taxon>
        <taxon>Basidiomycota</taxon>
        <taxon>Agaricomycotina</taxon>
        <taxon>Agaricomycetes</taxon>
        <taxon>Polyporales</taxon>
        <taxon>Sparassidaceae</taxon>
        <taxon>Sparassis</taxon>
    </lineage>
</organism>
<gene>
    <name evidence="4" type="ORF">SCP_0101170</name>
</gene>
<dbReference type="Pfam" id="PF00102">
    <property type="entry name" value="Y_phosphatase"/>
    <property type="match status" value="2"/>
</dbReference>
<dbReference type="Gene3D" id="3.90.190.10">
    <property type="entry name" value="Protein tyrosine phosphatase superfamily"/>
    <property type="match status" value="1"/>
</dbReference>
<dbReference type="SMART" id="SM00404">
    <property type="entry name" value="PTPc_motif"/>
    <property type="match status" value="1"/>
</dbReference>
<dbReference type="InterPro" id="IPR029021">
    <property type="entry name" value="Prot-tyrosine_phosphatase-like"/>
</dbReference>
<dbReference type="SMART" id="SM00194">
    <property type="entry name" value="PTPc"/>
    <property type="match status" value="1"/>
</dbReference>
<dbReference type="AlphaFoldDB" id="A0A401G501"/>
<dbReference type="PROSITE" id="PS50055">
    <property type="entry name" value="TYR_PHOSPHATASE_PTP"/>
    <property type="match status" value="1"/>
</dbReference>
<dbReference type="PANTHER" id="PTHR19134:SF449">
    <property type="entry name" value="TYROSINE-PROTEIN PHOSPHATASE 1"/>
    <property type="match status" value="1"/>
</dbReference>
<evidence type="ECO:0000256" key="1">
    <source>
        <dbReference type="ARBA" id="ARBA00009649"/>
    </source>
</evidence>
<dbReference type="FunCoup" id="A0A401G501">
    <property type="interactions" value="514"/>
</dbReference>
<keyword evidence="5" id="KW-1185">Reference proteome</keyword>
<comment type="caution">
    <text evidence="4">The sequence shown here is derived from an EMBL/GenBank/DDBJ whole genome shotgun (WGS) entry which is preliminary data.</text>
</comment>
<dbReference type="SUPFAM" id="SSF52799">
    <property type="entry name" value="(Phosphotyrosine protein) phosphatases II"/>
    <property type="match status" value="1"/>
</dbReference>
<dbReference type="Proteomes" id="UP000287166">
    <property type="component" value="Unassembled WGS sequence"/>
</dbReference>
<dbReference type="PRINTS" id="PR00700">
    <property type="entry name" value="PRTYPHPHTASE"/>
</dbReference>
<proteinExistence type="inferred from homology"/>
<dbReference type="InterPro" id="IPR050348">
    <property type="entry name" value="Protein-Tyr_Phosphatase"/>
</dbReference>
<dbReference type="STRING" id="139825.A0A401G501"/>
<sequence length="403" mass="44535">MTTNAEPSSVPEWLRLSRSSLHITTVLRTLAQREQIRASARSASRHKSDPSLAHRLSHLGALVTHKSEHVDHYSISASVHPDNQRANRYADVGSYDRTRITVPRGIVEDGDSSPSDGRYLNGNWVRELFGGKWWIATQAPLPHTAHAFLSVILQPVTRPPDTLHNLPGAESNTSRVRTVVQLTRNIESGMLKAHVYFPPLEGQSWVMSPEPGCAATSIKVTLLKITSIDEAHCVQSTVSVQPVLPQDVEPVVFQHMLYGSWPDHGVPNEEDRIGLLRFTRLVDQTNRDLSWEPESLRNELDPDPPIMVNCSAGIGRTGAFIAVSSLLRAQGLLSPVTSLSSGEMSTPPPLPPSPLGPLPEELHEDLVAQEIDSLREQRPGMVQKDEQILFVYEMLTEAFSALK</sequence>
<dbReference type="EMBL" id="BFAD01000001">
    <property type="protein sequence ID" value="GBE77244.1"/>
    <property type="molecule type" value="Genomic_DNA"/>
</dbReference>
<protein>
    <recommendedName>
        <fullName evidence="6">Phosphatases II</fullName>
    </recommendedName>
</protein>
<evidence type="ECO:0000259" key="2">
    <source>
        <dbReference type="PROSITE" id="PS50055"/>
    </source>
</evidence>
<accession>A0A401G501</accession>
<dbReference type="GO" id="GO:0004725">
    <property type="term" value="F:protein tyrosine phosphatase activity"/>
    <property type="evidence" value="ECO:0007669"/>
    <property type="project" value="InterPro"/>
</dbReference>
<evidence type="ECO:0000313" key="5">
    <source>
        <dbReference type="Proteomes" id="UP000287166"/>
    </source>
</evidence>
<reference evidence="4 5" key="1">
    <citation type="journal article" date="2018" name="Sci. Rep.">
        <title>Genome sequence of the cauliflower mushroom Sparassis crispa (Hanabiratake) and its association with beneficial usage.</title>
        <authorList>
            <person name="Kiyama R."/>
            <person name="Furutani Y."/>
            <person name="Kawaguchi K."/>
            <person name="Nakanishi T."/>
        </authorList>
    </citation>
    <scope>NUCLEOTIDE SEQUENCE [LARGE SCALE GENOMIC DNA]</scope>
</reference>
<evidence type="ECO:0008006" key="6">
    <source>
        <dbReference type="Google" id="ProtNLM"/>
    </source>
</evidence>
<dbReference type="RefSeq" id="XP_027608157.1">
    <property type="nucleotide sequence ID" value="XM_027752356.1"/>
</dbReference>
<dbReference type="PROSITE" id="PS50056">
    <property type="entry name" value="TYR_PHOSPHATASE_2"/>
    <property type="match status" value="1"/>
</dbReference>
<feature type="domain" description="Tyrosine specific protein phosphatases" evidence="3">
    <location>
        <begin position="276"/>
        <end position="389"/>
    </location>
</feature>
<dbReference type="GeneID" id="38774161"/>
<dbReference type="InterPro" id="IPR003595">
    <property type="entry name" value="Tyr_Pase_cat"/>
</dbReference>
<dbReference type="InParanoid" id="A0A401G501"/>
<dbReference type="PANTHER" id="PTHR19134">
    <property type="entry name" value="RECEPTOR-TYPE TYROSINE-PROTEIN PHOSPHATASE"/>
    <property type="match status" value="1"/>
</dbReference>